<dbReference type="Proteomes" id="UP000184452">
    <property type="component" value="Unassembled WGS sequence"/>
</dbReference>
<name>A0A1M6DZN1_9ACTN</name>
<evidence type="ECO:0000256" key="5">
    <source>
        <dbReference type="SAM" id="MobiDB-lite"/>
    </source>
</evidence>
<sequence length="798" mass="84138">MVPFRAAAARPPPVAVIGHAQDRGRGVRDRWYTYPFLYKGRSVFGHEVSLRAPPGFSPRYENRPRTARRPGRGKRKRGVHRARAPGAPTPACGRVESEPPMAPTVVLPPNVRPLVPDDPSWVGAHRLIGRLGDSALGAVYAALTPEGHPLALKAMGEEWVSATDPSGKVVHVRRLPGSCVLGVLDSGVHRNRPWAAVEYLPALDLARHTGVRGPMGGAALLVLAAGIAGALADVHDSRVPHGDVKPGNVLVTATGPRLIDFGLARQVDDGDTLASTGGPGWLAPERYAGSRPDEASDVFSWACTVLFAGTGLPPFGTVGTHARAAALVRGPVDLSALRPGVARVLERALDPDPARRPSAEEAHLECLSLLGVPEDTVREEWGDRLRGFVRTHWPYVDTAWHRPERWTRAAQGLDEEAAASGRRTWKPGTRVRDARRLVSTRDPITGELIMVPAPDEGSEARQEARSGPGDRPDRRSGAGGGRSRLRRRERRGGAGRVFAVGAACCFVLAVAGGGGYALFDALAQDAEPVSETPGEEPDGAREGAVPTGMDLVSASLERLTAARSLEMTILTHAGNGEGYGQPPPVDTAAAPTLFDRVLYRSDPEAVRWTSTVSGARASDLLLVDGELLQSDSTAWNGPAVWRPAASAEPGASAEAFEVGRILEPLARVVETGTVTSEEEAVFTAPGPTEDAYGHLAGEEPPDGAPVVLVEGTFTPSAGAAQESTFTLVATEDGEPLAFATEGAPQAGGVLNGRPVAQTVPAAFAEPVPAPATWYTRYTFAGLDADLDVGVPAPEEVQR</sequence>
<keyword evidence="4" id="KW-0067">ATP-binding</keyword>
<dbReference type="PANTHER" id="PTHR43289">
    <property type="entry name" value="MITOGEN-ACTIVATED PROTEIN KINASE KINASE KINASE 20-RELATED"/>
    <property type="match status" value="1"/>
</dbReference>
<keyword evidence="6" id="KW-0812">Transmembrane</keyword>
<keyword evidence="3 8" id="KW-0418">Kinase</keyword>
<protein>
    <submittedName>
        <fullName evidence="8">Serine/threonine protein kinase</fullName>
    </submittedName>
</protein>
<keyword evidence="9" id="KW-1185">Reference proteome</keyword>
<dbReference type="PANTHER" id="PTHR43289:SF34">
    <property type="entry name" value="SERINE_THREONINE-PROTEIN KINASE YBDM-RELATED"/>
    <property type="match status" value="1"/>
</dbReference>
<dbReference type="PROSITE" id="PS00108">
    <property type="entry name" value="PROTEIN_KINASE_ST"/>
    <property type="match status" value="1"/>
</dbReference>
<evidence type="ECO:0000313" key="8">
    <source>
        <dbReference type="EMBL" id="SHI78651.1"/>
    </source>
</evidence>
<proteinExistence type="predicted"/>
<evidence type="ECO:0000256" key="3">
    <source>
        <dbReference type="ARBA" id="ARBA00022777"/>
    </source>
</evidence>
<organism evidence="8 9">
    <name type="scientific">Nocardiopsis flavescens</name>
    <dbReference type="NCBI Taxonomy" id="758803"/>
    <lineage>
        <taxon>Bacteria</taxon>
        <taxon>Bacillati</taxon>
        <taxon>Actinomycetota</taxon>
        <taxon>Actinomycetes</taxon>
        <taxon>Streptosporangiales</taxon>
        <taxon>Nocardiopsidaceae</taxon>
        <taxon>Nocardiopsis</taxon>
    </lineage>
</organism>
<evidence type="ECO:0000256" key="1">
    <source>
        <dbReference type="ARBA" id="ARBA00022679"/>
    </source>
</evidence>
<feature type="region of interest" description="Disordered" evidence="5">
    <location>
        <begin position="54"/>
        <end position="98"/>
    </location>
</feature>
<feature type="transmembrane region" description="Helical" evidence="6">
    <location>
        <begin position="497"/>
        <end position="519"/>
    </location>
</feature>
<keyword evidence="6" id="KW-1133">Transmembrane helix</keyword>
<dbReference type="GO" id="GO:0005524">
    <property type="term" value="F:ATP binding"/>
    <property type="evidence" value="ECO:0007669"/>
    <property type="project" value="UniProtKB-KW"/>
</dbReference>
<feature type="region of interest" description="Disordered" evidence="5">
    <location>
        <begin position="445"/>
        <end position="491"/>
    </location>
</feature>
<dbReference type="Gene3D" id="1.10.510.10">
    <property type="entry name" value="Transferase(Phosphotransferase) domain 1"/>
    <property type="match status" value="1"/>
</dbReference>
<accession>A0A1M6DZN1</accession>
<dbReference type="InterPro" id="IPR011009">
    <property type="entry name" value="Kinase-like_dom_sf"/>
</dbReference>
<reference evidence="8 9" key="1">
    <citation type="submission" date="2016-11" db="EMBL/GenBank/DDBJ databases">
        <authorList>
            <person name="Jaros S."/>
            <person name="Januszkiewicz K."/>
            <person name="Wedrychowicz H."/>
        </authorList>
    </citation>
    <scope>NUCLEOTIDE SEQUENCE [LARGE SCALE GENOMIC DNA]</scope>
    <source>
        <strain evidence="8 9">CGMCC 4.5723</strain>
    </source>
</reference>
<gene>
    <name evidence="8" type="ORF">SAMN05421803_10286</name>
</gene>
<dbReference type="InterPro" id="IPR000719">
    <property type="entry name" value="Prot_kinase_dom"/>
</dbReference>
<evidence type="ECO:0000313" key="9">
    <source>
        <dbReference type="Proteomes" id="UP000184452"/>
    </source>
</evidence>
<dbReference type="EMBL" id="FQZK01000002">
    <property type="protein sequence ID" value="SHI78651.1"/>
    <property type="molecule type" value="Genomic_DNA"/>
</dbReference>
<keyword evidence="2" id="KW-0547">Nucleotide-binding</keyword>
<evidence type="ECO:0000259" key="7">
    <source>
        <dbReference type="PROSITE" id="PS50011"/>
    </source>
</evidence>
<keyword evidence="1" id="KW-0808">Transferase</keyword>
<dbReference type="GO" id="GO:0004674">
    <property type="term" value="F:protein serine/threonine kinase activity"/>
    <property type="evidence" value="ECO:0007669"/>
    <property type="project" value="UniProtKB-KW"/>
</dbReference>
<evidence type="ECO:0000256" key="2">
    <source>
        <dbReference type="ARBA" id="ARBA00022741"/>
    </source>
</evidence>
<feature type="domain" description="Protein kinase" evidence="7">
    <location>
        <begin position="125"/>
        <end position="370"/>
    </location>
</feature>
<dbReference type="PROSITE" id="PS50011">
    <property type="entry name" value="PROTEIN_KINASE_DOM"/>
    <property type="match status" value="1"/>
</dbReference>
<dbReference type="SUPFAM" id="SSF56112">
    <property type="entry name" value="Protein kinase-like (PK-like)"/>
    <property type="match status" value="1"/>
</dbReference>
<dbReference type="InterPro" id="IPR008271">
    <property type="entry name" value="Ser/Thr_kinase_AS"/>
</dbReference>
<evidence type="ECO:0000256" key="4">
    <source>
        <dbReference type="ARBA" id="ARBA00022840"/>
    </source>
</evidence>
<keyword evidence="6" id="KW-0472">Membrane</keyword>
<evidence type="ECO:0000256" key="6">
    <source>
        <dbReference type="SAM" id="Phobius"/>
    </source>
</evidence>
<dbReference type="AlphaFoldDB" id="A0A1M6DZN1"/>
<feature type="compositionally biased region" description="Basic residues" evidence="5">
    <location>
        <begin position="65"/>
        <end position="83"/>
    </location>
</feature>
<feature type="compositionally biased region" description="Basic and acidic residues" evidence="5">
    <location>
        <begin position="458"/>
        <end position="476"/>
    </location>
</feature>
<keyword evidence="8" id="KW-0723">Serine/threonine-protein kinase</keyword>
<dbReference type="STRING" id="758803.SAMN05421803_10286"/>
<dbReference type="Pfam" id="PF00069">
    <property type="entry name" value="Pkinase"/>
    <property type="match status" value="1"/>
</dbReference>
<dbReference type="SMART" id="SM00220">
    <property type="entry name" value="S_TKc"/>
    <property type="match status" value="1"/>
</dbReference>